<dbReference type="InterPro" id="IPR055348">
    <property type="entry name" value="DctQ"/>
</dbReference>
<evidence type="ECO:0000256" key="5">
    <source>
        <dbReference type="ARBA" id="ARBA00022692"/>
    </source>
</evidence>
<dbReference type="EMBL" id="FRAH01000006">
    <property type="protein sequence ID" value="SHJ79654.1"/>
    <property type="molecule type" value="Genomic_DNA"/>
</dbReference>
<feature type="transmembrane region" description="Helical" evidence="9">
    <location>
        <begin position="119"/>
        <end position="140"/>
    </location>
</feature>
<evidence type="ECO:0000313" key="11">
    <source>
        <dbReference type="EMBL" id="SHJ79654.1"/>
    </source>
</evidence>
<feature type="domain" description="Tripartite ATP-independent periplasmic transporters DctQ component" evidence="10">
    <location>
        <begin position="20"/>
        <end position="151"/>
    </location>
</feature>
<dbReference type="AlphaFoldDB" id="A0A1M6M896"/>
<keyword evidence="12" id="KW-1185">Reference proteome</keyword>
<dbReference type="RefSeq" id="WP_072848857.1">
    <property type="nucleotide sequence ID" value="NZ_FRAH01000006.1"/>
</dbReference>
<evidence type="ECO:0000256" key="9">
    <source>
        <dbReference type="SAM" id="Phobius"/>
    </source>
</evidence>
<comment type="subcellular location">
    <subcellularLocation>
        <location evidence="1">Cell inner membrane</location>
        <topology evidence="1">Multi-pass membrane protein</topology>
    </subcellularLocation>
</comment>
<dbReference type="OrthoDB" id="9814265at2"/>
<dbReference type="GO" id="GO:0022857">
    <property type="term" value="F:transmembrane transporter activity"/>
    <property type="evidence" value="ECO:0007669"/>
    <property type="project" value="TreeGrafter"/>
</dbReference>
<evidence type="ECO:0000256" key="2">
    <source>
        <dbReference type="ARBA" id="ARBA00022448"/>
    </source>
</evidence>
<feature type="transmembrane region" description="Helical" evidence="9">
    <location>
        <begin position="44"/>
        <end position="61"/>
    </location>
</feature>
<proteinExistence type="inferred from homology"/>
<evidence type="ECO:0000256" key="7">
    <source>
        <dbReference type="ARBA" id="ARBA00023136"/>
    </source>
</evidence>
<dbReference type="InterPro" id="IPR007387">
    <property type="entry name" value="TRAP_DctQ"/>
</dbReference>
<keyword evidence="4" id="KW-0997">Cell inner membrane</keyword>
<feature type="transmembrane region" description="Helical" evidence="9">
    <location>
        <begin position="12"/>
        <end position="32"/>
    </location>
</feature>
<gene>
    <name evidence="11" type="ORF">SAMN02745138_00521</name>
</gene>
<evidence type="ECO:0000313" key="12">
    <source>
        <dbReference type="Proteomes" id="UP000183975"/>
    </source>
</evidence>
<evidence type="ECO:0000256" key="4">
    <source>
        <dbReference type="ARBA" id="ARBA00022519"/>
    </source>
</evidence>
<dbReference type="GeneID" id="78177529"/>
<organism evidence="11 12">
    <name type="scientific">Anaerotignum lactatifermentans DSM 14214</name>
    <dbReference type="NCBI Taxonomy" id="1121323"/>
    <lineage>
        <taxon>Bacteria</taxon>
        <taxon>Bacillati</taxon>
        <taxon>Bacillota</taxon>
        <taxon>Clostridia</taxon>
        <taxon>Lachnospirales</taxon>
        <taxon>Anaerotignaceae</taxon>
        <taxon>Anaerotignum</taxon>
    </lineage>
</organism>
<keyword evidence="7 9" id="KW-0472">Membrane</keyword>
<keyword evidence="2" id="KW-0813">Transport</keyword>
<dbReference type="PANTHER" id="PTHR35011:SF2">
    <property type="entry name" value="2,3-DIKETO-L-GULONATE TRAP TRANSPORTER SMALL PERMEASE PROTEIN YIAM"/>
    <property type="match status" value="1"/>
</dbReference>
<dbReference type="Proteomes" id="UP000183975">
    <property type="component" value="Unassembled WGS sequence"/>
</dbReference>
<evidence type="ECO:0000259" key="10">
    <source>
        <dbReference type="Pfam" id="PF04290"/>
    </source>
</evidence>
<dbReference type="PANTHER" id="PTHR35011">
    <property type="entry name" value="2,3-DIKETO-L-GULONATE TRAP TRANSPORTER SMALL PERMEASE PROTEIN YIAM"/>
    <property type="match status" value="1"/>
</dbReference>
<evidence type="ECO:0000256" key="1">
    <source>
        <dbReference type="ARBA" id="ARBA00004429"/>
    </source>
</evidence>
<comment type="similarity">
    <text evidence="8">Belongs to the TRAP transporter small permease family.</text>
</comment>
<protein>
    <submittedName>
        <fullName evidence="11">TRAP-type C4-dicarboxylate transport system, small permease component</fullName>
    </submittedName>
</protein>
<evidence type="ECO:0000256" key="8">
    <source>
        <dbReference type="ARBA" id="ARBA00038436"/>
    </source>
</evidence>
<evidence type="ECO:0000256" key="3">
    <source>
        <dbReference type="ARBA" id="ARBA00022475"/>
    </source>
</evidence>
<keyword evidence="3" id="KW-1003">Cell membrane</keyword>
<dbReference type="Pfam" id="PF04290">
    <property type="entry name" value="DctQ"/>
    <property type="match status" value="1"/>
</dbReference>
<feature type="transmembrane region" description="Helical" evidence="9">
    <location>
        <begin position="82"/>
        <end position="107"/>
    </location>
</feature>
<keyword evidence="5 9" id="KW-0812">Transmembrane</keyword>
<dbReference type="GO" id="GO:0015740">
    <property type="term" value="P:C4-dicarboxylate transport"/>
    <property type="evidence" value="ECO:0007669"/>
    <property type="project" value="TreeGrafter"/>
</dbReference>
<name>A0A1M6M896_9FIRM</name>
<sequence length="162" mass="18586">MKFLNEHLEACFIVPLMFLMSIIIFVQVVMRYVFHSSLTWSEEMARYLFVWLVYFSVAYTAKKEAHIRIDAAINIYPKKARPYVEILSEIIVLAFAIFIAATSVTVFQKITASGQISPALHVPMQFVYAAPLVGFFLTAIRQIQCIIKKIKGLHNHEEVQEA</sequence>
<keyword evidence="6 9" id="KW-1133">Transmembrane helix</keyword>
<reference evidence="11 12" key="1">
    <citation type="submission" date="2016-11" db="EMBL/GenBank/DDBJ databases">
        <authorList>
            <person name="Jaros S."/>
            <person name="Januszkiewicz K."/>
            <person name="Wedrychowicz H."/>
        </authorList>
    </citation>
    <scope>NUCLEOTIDE SEQUENCE [LARGE SCALE GENOMIC DNA]</scope>
    <source>
        <strain evidence="11 12">DSM 14214</strain>
    </source>
</reference>
<dbReference type="GO" id="GO:0005886">
    <property type="term" value="C:plasma membrane"/>
    <property type="evidence" value="ECO:0007669"/>
    <property type="project" value="UniProtKB-SubCell"/>
</dbReference>
<accession>A0A1M6M896</accession>
<evidence type="ECO:0000256" key="6">
    <source>
        <dbReference type="ARBA" id="ARBA00022989"/>
    </source>
</evidence>